<evidence type="ECO:0000256" key="11">
    <source>
        <dbReference type="ARBA" id="ARBA00069325"/>
    </source>
</evidence>
<evidence type="ECO:0000256" key="7">
    <source>
        <dbReference type="ARBA" id="ARBA00022785"/>
    </source>
</evidence>
<evidence type="ECO:0000313" key="14">
    <source>
        <dbReference type="EMBL" id="MBB6341571.1"/>
    </source>
</evidence>
<evidence type="ECO:0000256" key="8">
    <source>
        <dbReference type="ARBA" id="ARBA00052751"/>
    </source>
</evidence>
<dbReference type="EMBL" id="JACHLL010000002">
    <property type="protein sequence ID" value="MBB6341571.1"/>
    <property type="molecule type" value="Genomic_DNA"/>
</dbReference>
<dbReference type="PANTHER" id="PTHR30307">
    <property type="entry name" value="S-ADENOSYLMETHIONINE:TRNA RIBOSYLTRANSFERASE-ISOMERASE"/>
    <property type="match status" value="1"/>
</dbReference>
<keyword evidence="7 13" id="KW-0671">Queuosine biosynthesis</keyword>
<dbReference type="UniPathway" id="UPA00392"/>
<dbReference type="AlphaFoldDB" id="A0A7X0EUH1"/>
<dbReference type="GO" id="GO:0005737">
    <property type="term" value="C:cytoplasm"/>
    <property type="evidence" value="ECO:0007669"/>
    <property type="project" value="UniProtKB-SubCell"/>
</dbReference>
<dbReference type="NCBIfam" id="TIGR00113">
    <property type="entry name" value="queA"/>
    <property type="match status" value="1"/>
</dbReference>
<keyword evidence="4 13" id="KW-0963">Cytoplasm</keyword>
<dbReference type="HAMAP" id="MF_00113">
    <property type="entry name" value="QueA"/>
    <property type="match status" value="1"/>
</dbReference>
<keyword evidence="15" id="KW-1185">Reference proteome</keyword>
<comment type="subcellular location">
    <subcellularLocation>
        <location evidence="1 13">Cytoplasm</location>
    </subcellularLocation>
</comment>
<dbReference type="NCBIfam" id="NF001140">
    <property type="entry name" value="PRK00147.1"/>
    <property type="match status" value="1"/>
</dbReference>
<dbReference type="FunFam" id="3.40.1780.10:FF:000001">
    <property type="entry name" value="S-adenosylmethionine:tRNA ribosyltransferase-isomerase"/>
    <property type="match status" value="1"/>
</dbReference>
<comment type="catalytic activity">
    <reaction evidence="8 13">
        <text>7-aminomethyl-7-carbaguanosine(34) in tRNA + S-adenosyl-L-methionine = epoxyqueuosine(34) in tRNA + adenine + L-methionine + 2 H(+)</text>
        <dbReference type="Rhea" id="RHEA:32155"/>
        <dbReference type="Rhea" id="RHEA-COMP:10342"/>
        <dbReference type="Rhea" id="RHEA-COMP:18582"/>
        <dbReference type="ChEBI" id="CHEBI:15378"/>
        <dbReference type="ChEBI" id="CHEBI:16708"/>
        <dbReference type="ChEBI" id="CHEBI:57844"/>
        <dbReference type="ChEBI" id="CHEBI:59789"/>
        <dbReference type="ChEBI" id="CHEBI:82833"/>
        <dbReference type="ChEBI" id="CHEBI:194443"/>
        <dbReference type="EC" id="2.4.99.17"/>
    </reaction>
</comment>
<evidence type="ECO:0000256" key="4">
    <source>
        <dbReference type="ARBA" id="ARBA00022490"/>
    </source>
</evidence>
<evidence type="ECO:0000256" key="3">
    <source>
        <dbReference type="ARBA" id="ARBA00011245"/>
    </source>
</evidence>
<dbReference type="PANTHER" id="PTHR30307:SF0">
    <property type="entry name" value="S-ADENOSYLMETHIONINE:TRNA RIBOSYLTRANSFERASE-ISOMERASE"/>
    <property type="match status" value="1"/>
</dbReference>
<dbReference type="InterPro" id="IPR003699">
    <property type="entry name" value="QueA"/>
</dbReference>
<dbReference type="SUPFAM" id="SSF111337">
    <property type="entry name" value="QueA-like"/>
    <property type="match status" value="1"/>
</dbReference>
<dbReference type="InterPro" id="IPR042119">
    <property type="entry name" value="QueA_dom2"/>
</dbReference>
<dbReference type="InterPro" id="IPR036100">
    <property type="entry name" value="QueA_sf"/>
</dbReference>
<comment type="caution">
    <text evidence="14">The sequence shown here is derived from an EMBL/GenBank/DDBJ whole genome shotgun (WGS) entry which is preliminary data.</text>
</comment>
<organism evidence="14 15">
    <name type="scientific">Pseudomonas fluvialis</name>
    <dbReference type="NCBI Taxonomy" id="1793966"/>
    <lineage>
        <taxon>Bacteria</taxon>
        <taxon>Pseudomonadati</taxon>
        <taxon>Pseudomonadota</taxon>
        <taxon>Gammaproteobacteria</taxon>
        <taxon>Pseudomonadales</taxon>
        <taxon>Pseudomonadaceae</taxon>
        <taxon>Pseudomonas</taxon>
    </lineage>
</organism>
<evidence type="ECO:0000256" key="5">
    <source>
        <dbReference type="ARBA" id="ARBA00022679"/>
    </source>
</evidence>
<dbReference type="EC" id="2.4.99.17" evidence="10 13"/>
<comment type="subunit">
    <text evidence="3 13">Monomer.</text>
</comment>
<name>A0A7X0EUH1_9PSED</name>
<dbReference type="InterPro" id="IPR042118">
    <property type="entry name" value="QueA_dom1"/>
</dbReference>
<evidence type="ECO:0000256" key="13">
    <source>
        <dbReference type="HAMAP-Rule" id="MF_00113"/>
    </source>
</evidence>
<accession>A0A7X0EUH1</accession>
<keyword evidence="5 13" id="KW-0808">Transferase</keyword>
<evidence type="ECO:0000256" key="1">
    <source>
        <dbReference type="ARBA" id="ARBA00004496"/>
    </source>
</evidence>
<dbReference type="Gene3D" id="3.40.1780.10">
    <property type="entry name" value="QueA-like"/>
    <property type="match status" value="1"/>
</dbReference>
<evidence type="ECO:0000313" key="15">
    <source>
        <dbReference type="Proteomes" id="UP000557193"/>
    </source>
</evidence>
<comment type="function">
    <text evidence="13">Transfers and isomerizes the ribose moiety from AdoMet to the 7-aminomethyl group of 7-deazaguanine (preQ1-tRNA) to give epoxyqueuosine (oQ-tRNA).</text>
</comment>
<keyword evidence="14" id="KW-0328">Glycosyltransferase</keyword>
<comment type="similarity">
    <text evidence="9 13">Belongs to the QueA family.</text>
</comment>
<dbReference type="FunFam" id="2.40.10.240:FF:000001">
    <property type="entry name" value="S-adenosylmethionine:tRNA ribosyltransferase-isomerase"/>
    <property type="match status" value="1"/>
</dbReference>
<dbReference type="Pfam" id="PF02547">
    <property type="entry name" value="Queuosine_synth"/>
    <property type="match status" value="1"/>
</dbReference>
<evidence type="ECO:0000256" key="9">
    <source>
        <dbReference type="ARBA" id="ARBA00061210"/>
    </source>
</evidence>
<evidence type="ECO:0000256" key="2">
    <source>
        <dbReference type="ARBA" id="ARBA00004691"/>
    </source>
</evidence>
<evidence type="ECO:0000256" key="10">
    <source>
        <dbReference type="ARBA" id="ARBA00066503"/>
    </source>
</evidence>
<comment type="pathway">
    <text evidence="2 13">tRNA modification; tRNA-queuosine biosynthesis.</text>
</comment>
<reference evidence="14 15" key="1">
    <citation type="submission" date="2020-08" db="EMBL/GenBank/DDBJ databases">
        <title>Functional genomics of gut bacteria from endangered species of beetles.</title>
        <authorList>
            <person name="Carlos-Shanley C."/>
        </authorList>
    </citation>
    <scope>NUCLEOTIDE SEQUENCE [LARGE SCALE GENOMIC DNA]</scope>
    <source>
        <strain evidence="14 15">S00202</strain>
    </source>
</reference>
<sequence length="351" mass="38402">MRVADFHFDLPEQLIARYPLAERRASRLLVLDGPSGQLGHHQFSDVLGYLRPGDLVVFNNTRVIPARLFGQKASGGKLEILVERVLDTHRVLAHVRSSKSPKPGSQILIDGGGSAKMLARHDALFELRFAEPVLPLLDRVGHMPLPPYIDRPDDASDRERYQTVYSDKDKAGAVAAPTAGLHFDEALLAAIREKGVGTAFVTLHVGAGTFQPVRVERIEDHHMHSEWLEVTQDVVDAVAACRARGGRVIAVGTTSVRSLETAAQSGELKAFSGDTSIFIYPGRPFHVVDALVTNFHLPESTLLMLVSAFAGYRATMAAYAAAVEHGYRFFSYGDAMFITRNPQPDAPETQA</sequence>
<proteinExistence type="inferred from homology"/>
<dbReference type="GO" id="GO:0051075">
    <property type="term" value="F:S-adenosylmethionine:tRNA ribosyltransferase-isomerase activity"/>
    <property type="evidence" value="ECO:0007669"/>
    <property type="project" value="UniProtKB-EC"/>
</dbReference>
<evidence type="ECO:0000256" key="12">
    <source>
        <dbReference type="ARBA" id="ARBA00076160"/>
    </source>
</evidence>
<keyword evidence="14" id="KW-0413">Isomerase</keyword>
<protein>
    <recommendedName>
        <fullName evidence="11 13">S-adenosylmethionine:tRNA ribosyltransferase-isomerase</fullName>
        <ecNumber evidence="10 13">2.4.99.17</ecNumber>
    </recommendedName>
    <alternativeName>
        <fullName evidence="12 13">Queuosine biosynthesis protein QueA</fullName>
    </alternativeName>
</protein>
<dbReference type="Gene3D" id="2.40.10.240">
    <property type="entry name" value="QueA-like"/>
    <property type="match status" value="1"/>
</dbReference>
<keyword evidence="6 13" id="KW-0949">S-adenosyl-L-methionine</keyword>
<evidence type="ECO:0000256" key="6">
    <source>
        <dbReference type="ARBA" id="ARBA00022691"/>
    </source>
</evidence>
<dbReference type="RefSeq" id="WP_184682385.1">
    <property type="nucleotide sequence ID" value="NZ_JACHLL010000002.1"/>
</dbReference>
<dbReference type="GO" id="GO:0008616">
    <property type="term" value="P:tRNA queuosine(34) biosynthetic process"/>
    <property type="evidence" value="ECO:0007669"/>
    <property type="project" value="UniProtKB-UniRule"/>
</dbReference>
<dbReference type="Proteomes" id="UP000557193">
    <property type="component" value="Unassembled WGS sequence"/>
</dbReference>
<gene>
    <name evidence="13" type="primary">queA</name>
    <name evidence="14" type="ORF">HNP49_001728</name>
</gene>